<dbReference type="PANTHER" id="PTHR43313">
    <property type="entry name" value="SHORT-CHAIN DEHYDROGENASE/REDUCTASE FAMILY 9C"/>
    <property type="match status" value="1"/>
</dbReference>
<dbReference type="Gene3D" id="3.40.50.720">
    <property type="entry name" value="NAD(P)-binding Rossmann-like Domain"/>
    <property type="match status" value="1"/>
</dbReference>
<evidence type="ECO:0000256" key="1">
    <source>
        <dbReference type="ARBA" id="ARBA00023002"/>
    </source>
</evidence>
<dbReference type="InterPro" id="IPR036291">
    <property type="entry name" value="NAD(P)-bd_dom_sf"/>
</dbReference>
<keyword evidence="3" id="KW-0812">Transmembrane</keyword>
<dbReference type="GO" id="GO:0008202">
    <property type="term" value="P:steroid metabolic process"/>
    <property type="evidence" value="ECO:0007669"/>
    <property type="project" value="TreeGrafter"/>
</dbReference>
<protein>
    <submittedName>
        <fullName evidence="4">Uncharacterized protein</fullName>
    </submittedName>
</protein>
<dbReference type="SUPFAM" id="SSF51735">
    <property type="entry name" value="NAD(P)-binding Rossmann-fold domains"/>
    <property type="match status" value="1"/>
</dbReference>
<dbReference type="AlphaFoldDB" id="A0A9D4C2X1"/>
<accession>A0A9D4C2X1</accession>
<reference evidence="4" key="1">
    <citation type="journal article" date="2019" name="bioRxiv">
        <title>The Genome of the Zebra Mussel, Dreissena polymorpha: A Resource for Invasive Species Research.</title>
        <authorList>
            <person name="McCartney M.A."/>
            <person name="Auch B."/>
            <person name="Kono T."/>
            <person name="Mallez S."/>
            <person name="Zhang Y."/>
            <person name="Obille A."/>
            <person name="Becker A."/>
            <person name="Abrahante J.E."/>
            <person name="Garbe J."/>
            <person name="Badalamenti J.P."/>
            <person name="Herman A."/>
            <person name="Mangelson H."/>
            <person name="Liachko I."/>
            <person name="Sullivan S."/>
            <person name="Sone E.D."/>
            <person name="Koren S."/>
            <person name="Silverstein K.A.T."/>
            <person name="Beckman K.B."/>
            <person name="Gohl D.M."/>
        </authorList>
    </citation>
    <scope>NUCLEOTIDE SEQUENCE</scope>
    <source>
        <strain evidence="4">Duluth1</strain>
        <tissue evidence="4">Whole animal</tissue>
    </source>
</reference>
<comment type="caution">
    <text evidence="4">The sequence shown here is derived from an EMBL/GenBank/DDBJ whole genome shotgun (WGS) entry which is preliminary data.</text>
</comment>
<keyword evidence="3" id="KW-1133">Transmembrane helix</keyword>
<dbReference type="GO" id="GO:0016491">
    <property type="term" value="F:oxidoreductase activity"/>
    <property type="evidence" value="ECO:0007669"/>
    <property type="project" value="UniProtKB-KW"/>
</dbReference>
<comment type="similarity">
    <text evidence="2">Belongs to the short-chain dehydrogenases/reductases (SDR) family.</text>
</comment>
<dbReference type="EMBL" id="JAIWYP010000013">
    <property type="protein sequence ID" value="KAH3716200.1"/>
    <property type="molecule type" value="Genomic_DNA"/>
</dbReference>
<dbReference type="PANTHER" id="PTHR43313:SF50">
    <property type="entry name" value="GH26015P"/>
    <property type="match status" value="1"/>
</dbReference>
<feature type="transmembrane region" description="Helical" evidence="3">
    <location>
        <begin position="6"/>
        <end position="28"/>
    </location>
</feature>
<dbReference type="InterPro" id="IPR002347">
    <property type="entry name" value="SDR_fam"/>
</dbReference>
<evidence type="ECO:0000256" key="3">
    <source>
        <dbReference type="SAM" id="Phobius"/>
    </source>
</evidence>
<reference evidence="4" key="2">
    <citation type="submission" date="2020-11" db="EMBL/GenBank/DDBJ databases">
        <authorList>
            <person name="McCartney M.A."/>
            <person name="Auch B."/>
            <person name="Kono T."/>
            <person name="Mallez S."/>
            <person name="Becker A."/>
            <person name="Gohl D.M."/>
            <person name="Silverstein K.A.T."/>
            <person name="Koren S."/>
            <person name="Bechman K.B."/>
            <person name="Herman A."/>
            <person name="Abrahante J.E."/>
            <person name="Garbe J."/>
        </authorList>
    </citation>
    <scope>NUCLEOTIDE SEQUENCE</scope>
    <source>
        <strain evidence="4">Duluth1</strain>
        <tissue evidence="4">Whole animal</tissue>
    </source>
</reference>
<proteinExistence type="inferred from homology"/>
<keyword evidence="3" id="KW-0472">Membrane</keyword>
<keyword evidence="1" id="KW-0560">Oxidoreductase</keyword>
<evidence type="ECO:0000313" key="5">
    <source>
        <dbReference type="Proteomes" id="UP000828390"/>
    </source>
</evidence>
<dbReference type="Pfam" id="PF00106">
    <property type="entry name" value="adh_short"/>
    <property type="match status" value="1"/>
</dbReference>
<gene>
    <name evidence="4" type="ORF">DPMN_058919</name>
</gene>
<dbReference type="InterPro" id="IPR020904">
    <property type="entry name" value="Sc_DH/Rdtase_CS"/>
</dbReference>
<name>A0A9D4C2X1_DREPO</name>
<organism evidence="4 5">
    <name type="scientific">Dreissena polymorpha</name>
    <name type="common">Zebra mussel</name>
    <name type="synonym">Mytilus polymorpha</name>
    <dbReference type="NCBI Taxonomy" id="45954"/>
    <lineage>
        <taxon>Eukaryota</taxon>
        <taxon>Metazoa</taxon>
        <taxon>Spiralia</taxon>
        <taxon>Lophotrochozoa</taxon>
        <taxon>Mollusca</taxon>
        <taxon>Bivalvia</taxon>
        <taxon>Autobranchia</taxon>
        <taxon>Heteroconchia</taxon>
        <taxon>Euheterodonta</taxon>
        <taxon>Imparidentia</taxon>
        <taxon>Neoheterodontei</taxon>
        <taxon>Myida</taxon>
        <taxon>Dreissenoidea</taxon>
        <taxon>Dreissenidae</taxon>
        <taxon>Dreissena</taxon>
    </lineage>
</organism>
<sequence>MSSFNVFGTYIQLGVPLVCLFIIVRWVLRSLYLSHNDKRFVLITGCDTGFGNLLAKRLDRNGVNVIAGCLTSDGAAALRNACSQTLKTVELDVSKETSIRQAKERVLKLLPAGKGLWALVNNAGISGTVGPIEWQTQADYRSVIEINLFGVIFVTNAFLPLVRHERGRVVNMASIMGRFAMACGPYSAAKYGVEGFSDQLRRELYKTGVTVHIIEPGYFQTGIVSEERMRKDIETRFQKCDKELQEYYGETFKLETQQKFCSLLSLIMSPKIHKVVDAYAHAVLSMFPKNRYVVGFDANILFRILWNLPEWLSDFIVTRPMATPAGAKK</sequence>
<dbReference type="OrthoDB" id="5296at2759"/>
<dbReference type="PRINTS" id="PR00080">
    <property type="entry name" value="SDRFAMILY"/>
</dbReference>
<dbReference type="PRINTS" id="PR00081">
    <property type="entry name" value="GDHRDH"/>
</dbReference>
<dbReference type="Proteomes" id="UP000828390">
    <property type="component" value="Unassembled WGS sequence"/>
</dbReference>
<evidence type="ECO:0000313" key="4">
    <source>
        <dbReference type="EMBL" id="KAH3716200.1"/>
    </source>
</evidence>
<dbReference type="PROSITE" id="PS00061">
    <property type="entry name" value="ADH_SHORT"/>
    <property type="match status" value="1"/>
</dbReference>
<keyword evidence="5" id="KW-1185">Reference proteome</keyword>
<evidence type="ECO:0000256" key="2">
    <source>
        <dbReference type="RuleBase" id="RU000363"/>
    </source>
</evidence>